<dbReference type="AlphaFoldDB" id="X1SP26"/>
<reference evidence="2" key="1">
    <citation type="journal article" date="2014" name="Front. Microbiol.">
        <title>High frequency of phylogenetically diverse reductive dehalogenase-homologous genes in deep subseafloor sedimentary metagenomes.</title>
        <authorList>
            <person name="Kawai M."/>
            <person name="Futagami T."/>
            <person name="Toyoda A."/>
            <person name="Takaki Y."/>
            <person name="Nishi S."/>
            <person name="Hori S."/>
            <person name="Arai W."/>
            <person name="Tsubouchi T."/>
            <person name="Morono Y."/>
            <person name="Uchiyama I."/>
            <person name="Ito T."/>
            <person name="Fujiyama A."/>
            <person name="Inagaki F."/>
            <person name="Takami H."/>
        </authorList>
    </citation>
    <scope>NUCLEOTIDE SEQUENCE</scope>
    <source>
        <strain evidence="2">Expedition CK06-06</strain>
    </source>
</reference>
<dbReference type="InterPro" id="IPR012341">
    <property type="entry name" value="6hp_glycosidase-like_sf"/>
</dbReference>
<dbReference type="SUPFAM" id="SSF48208">
    <property type="entry name" value="Six-hairpin glycosidases"/>
    <property type="match status" value="1"/>
</dbReference>
<organism evidence="2">
    <name type="scientific">marine sediment metagenome</name>
    <dbReference type="NCBI Taxonomy" id="412755"/>
    <lineage>
        <taxon>unclassified sequences</taxon>
        <taxon>metagenomes</taxon>
        <taxon>ecological metagenomes</taxon>
    </lineage>
</organism>
<feature type="non-terminal residue" evidence="2">
    <location>
        <position position="282"/>
    </location>
</feature>
<feature type="domain" description="Glycosyl hydrolase 94 supersandwich" evidence="1">
    <location>
        <begin position="41"/>
        <end position="135"/>
    </location>
</feature>
<dbReference type="InterPro" id="IPR037018">
    <property type="entry name" value="GH65_N"/>
</dbReference>
<dbReference type="Gene3D" id="2.70.98.40">
    <property type="entry name" value="Glycoside hydrolase, family 65, N-terminal domain"/>
    <property type="match status" value="1"/>
</dbReference>
<dbReference type="GO" id="GO:0003824">
    <property type="term" value="F:catalytic activity"/>
    <property type="evidence" value="ECO:0007669"/>
    <property type="project" value="UniProtKB-ARBA"/>
</dbReference>
<gene>
    <name evidence="2" type="ORF">S12H4_29102</name>
</gene>
<evidence type="ECO:0000259" key="1">
    <source>
        <dbReference type="Pfam" id="PF06165"/>
    </source>
</evidence>
<evidence type="ECO:0000313" key="2">
    <source>
        <dbReference type="EMBL" id="GAI94827.1"/>
    </source>
</evidence>
<comment type="caution">
    <text evidence="2">The sequence shown here is derived from an EMBL/GenBank/DDBJ whole genome shotgun (WGS) entry which is preliminary data.</text>
</comment>
<dbReference type="Pfam" id="PF06165">
    <property type="entry name" value="GH94_b-supersand"/>
    <property type="match status" value="1"/>
</dbReference>
<name>X1SP26_9ZZZZ</name>
<dbReference type="GO" id="GO:0005975">
    <property type="term" value="P:carbohydrate metabolic process"/>
    <property type="evidence" value="ECO:0007669"/>
    <property type="project" value="InterPro"/>
</dbReference>
<protein>
    <recommendedName>
        <fullName evidence="1">Glycosyl hydrolase 94 supersandwich domain-containing protein</fullName>
    </recommendedName>
</protein>
<dbReference type="InterPro" id="IPR010383">
    <property type="entry name" value="Glyco_hydrolase_94_b-supersand"/>
</dbReference>
<proteinExistence type="predicted"/>
<dbReference type="EMBL" id="BARW01016761">
    <property type="protein sequence ID" value="GAI94827.1"/>
    <property type="molecule type" value="Genomic_DNA"/>
</dbReference>
<dbReference type="Gene3D" id="1.50.10.10">
    <property type="match status" value="1"/>
</dbReference>
<feature type="non-terminal residue" evidence="2">
    <location>
        <position position="1"/>
    </location>
</feature>
<accession>X1SP26</accession>
<dbReference type="InterPro" id="IPR008928">
    <property type="entry name" value="6-hairpin_glycosidase_sf"/>
</dbReference>
<sequence>EFSQKFIHKFETIMEGMGIKETKILEDDKEGKKQSYPKPEFEDKNPPMTFLVSLNDHPIIKFTNGSRFFGKGGVTSPDMLKDNLTNDLSATGEESAMILEQKINLQPGQTRTIYFLYGYIPEGFEIESLAKKYEKDVANTFIKSCEQWKKERIKFKIKDEAWVDREVFWHYYYLRGAMTYDSYFKEHILSQGHVYQYIIGFQGAARDPLQHALPFIYINPGIVKNVIRYTLKTTFKSGEIPYGITGSGQLIPLPIKPSDQEMWLLWLTSEYILATRDTDFLD</sequence>